<comment type="caution">
    <text evidence="2">The sequence shown here is derived from an EMBL/GenBank/DDBJ whole genome shotgun (WGS) entry which is preliminary data.</text>
</comment>
<evidence type="ECO:0000259" key="1">
    <source>
        <dbReference type="Pfam" id="PF12697"/>
    </source>
</evidence>
<evidence type="ECO:0000313" key="2">
    <source>
        <dbReference type="EMBL" id="KKK76558.1"/>
    </source>
</evidence>
<dbReference type="Pfam" id="PF12697">
    <property type="entry name" value="Abhydrolase_6"/>
    <property type="match status" value="1"/>
</dbReference>
<protein>
    <recommendedName>
        <fullName evidence="1">AB hydrolase-1 domain-containing protein</fullName>
    </recommendedName>
</protein>
<dbReference type="Gene3D" id="3.40.50.1820">
    <property type="entry name" value="alpha/beta hydrolase"/>
    <property type="match status" value="1"/>
</dbReference>
<name>A0A0F8Y5J1_9ZZZZ</name>
<feature type="domain" description="AB hydrolase-1" evidence="1">
    <location>
        <begin position="7"/>
        <end position="85"/>
    </location>
</feature>
<sequence>AVHGELDVLANTLRELGRAVVVGHSLGGLQAVTLALADNPHLAGVIGLGSPVAGYLNPRVPYFEARSIMGWALPLFGPVEVKRFLVGHATLPFCSAVQRWVVEKLEELADENTNRLSHKSN</sequence>
<dbReference type="SUPFAM" id="SSF53474">
    <property type="entry name" value="alpha/beta-Hydrolases"/>
    <property type="match status" value="1"/>
</dbReference>
<gene>
    <name evidence="2" type="ORF">LCGC14_2862450</name>
</gene>
<organism evidence="2">
    <name type="scientific">marine sediment metagenome</name>
    <dbReference type="NCBI Taxonomy" id="412755"/>
    <lineage>
        <taxon>unclassified sequences</taxon>
        <taxon>metagenomes</taxon>
        <taxon>ecological metagenomes</taxon>
    </lineage>
</organism>
<dbReference type="InterPro" id="IPR029058">
    <property type="entry name" value="AB_hydrolase_fold"/>
</dbReference>
<dbReference type="AlphaFoldDB" id="A0A0F8Y5J1"/>
<feature type="non-terminal residue" evidence="2">
    <location>
        <position position="1"/>
    </location>
</feature>
<reference evidence="2" key="1">
    <citation type="journal article" date="2015" name="Nature">
        <title>Complex archaea that bridge the gap between prokaryotes and eukaryotes.</title>
        <authorList>
            <person name="Spang A."/>
            <person name="Saw J.H."/>
            <person name="Jorgensen S.L."/>
            <person name="Zaremba-Niedzwiedzka K."/>
            <person name="Martijn J."/>
            <person name="Lind A.E."/>
            <person name="van Eijk R."/>
            <person name="Schleper C."/>
            <person name="Guy L."/>
            <person name="Ettema T.J."/>
        </authorList>
    </citation>
    <scope>NUCLEOTIDE SEQUENCE</scope>
</reference>
<accession>A0A0F8Y5J1</accession>
<dbReference type="InterPro" id="IPR000073">
    <property type="entry name" value="AB_hydrolase_1"/>
</dbReference>
<proteinExistence type="predicted"/>
<dbReference type="EMBL" id="LAZR01055353">
    <property type="protein sequence ID" value="KKK76558.1"/>
    <property type="molecule type" value="Genomic_DNA"/>
</dbReference>